<feature type="transmembrane region" description="Helical" evidence="1">
    <location>
        <begin position="40"/>
        <end position="59"/>
    </location>
</feature>
<keyword evidence="1" id="KW-0812">Transmembrane</keyword>
<comment type="caution">
    <text evidence="2">The sequence shown here is derived from an EMBL/GenBank/DDBJ whole genome shotgun (WGS) entry which is preliminary data.</text>
</comment>
<proteinExistence type="predicted"/>
<keyword evidence="1" id="KW-0472">Membrane</keyword>
<keyword evidence="3" id="KW-1185">Reference proteome</keyword>
<reference evidence="2 3" key="1">
    <citation type="journal article" date="2019" name="Sci. Rep.">
        <title>Orb-weaving spider Araneus ventricosus genome elucidates the spidroin gene catalogue.</title>
        <authorList>
            <person name="Kono N."/>
            <person name="Nakamura H."/>
            <person name="Ohtoshi R."/>
            <person name="Moran D.A.P."/>
            <person name="Shinohara A."/>
            <person name="Yoshida Y."/>
            <person name="Fujiwara M."/>
            <person name="Mori M."/>
            <person name="Tomita M."/>
            <person name="Arakawa K."/>
        </authorList>
    </citation>
    <scope>NUCLEOTIDE SEQUENCE [LARGE SCALE GENOMIC DNA]</scope>
</reference>
<evidence type="ECO:0000313" key="3">
    <source>
        <dbReference type="Proteomes" id="UP000499080"/>
    </source>
</evidence>
<dbReference type="Proteomes" id="UP000499080">
    <property type="component" value="Unassembled WGS sequence"/>
</dbReference>
<sequence length="102" mass="11454">MFANDVAYRKTSHVILCLTSSLVFFAVSISAVCNPGHVYVFYISLILDVALLGKNGRIYDGVTERKRRADVDYVLSTRSFEECEIAAEVQQMAATTHYLKNK</sequence>
<protein>
    <submittedName>
        <fullName evidence="2">Uncharacterized protein</fullName>
    </submittedName>
</protein>
<gene>
    <name evidence="2" type="ORF">AVEN_70124_1</name>
</gene>
<dbReference type="AlphaFoldDB" id="A0A4Y2EH98"/>
<name>A0A4Y2EH98_ARAVE</name>
<organism evidence="2 3">
    <name type="scientific">Araneus ventricosus</name>
    <name type="common">Orbweaver spider</name>
    <name type="synonym">Epeira ventricosa</name>
    <dbReference type="NCBI Taxonomy" id="182803"/>
    <lineage>
        <taxon>Eukaryota</taxon>
        <taxon>Metazoa</taxon>
        <taxon>Ecdysozoa</taxon>
        <taxon>Arthropoda</taxon>
        <taxon>Chelicerata</taxon>
        <taxon>Arachnida</taxon>
        <taxon>Araneae</taxon>
        <taxon>Araneomorphae</taxon>
        <taxon>Entelegynae</taxon>
        <taxon>Araneoidea</taxon>
        <taxon>Araneidae</taxon>
        <taxon>Araneus</taxon>
    </lineage>
</organism>
<evidence type="ECO:0000313" key="2">
    <source>
        <dbReference type="EMBL" id="GBM28523.1"/>
    </source>
</evidence>
<evidence type="ECO:0000256" key="1">
    <source>
        <dbReference type="SAM" id="Phobius"/>
    </source>
</evidence>
<dbReference type="EMBL" id="BGPR01000613">
    <property type="protein sequence ID" value="GBM28523.1"/>
    <property type="molecule type" value="Genomic_DNA"/>
</dbReference>
<keyword evidence="1" id="KW-1133">Transmembrane helix</keyword>
<accession>A0A4Y2EH98</accession>